<dbReference type="PANTHER" id="PTHR45641">
    <property type="entry name" value="TETRATRICOPEPTIDE REPEAT PROTEIN (AFU_ORTHOLOGUE AFUA_6G03870)"/>
    <property type="match status" value="1"/>
</dbReference>
<dbReference type="Pfam" id="PF25000">
    <property type="entry name" value="DUF7779"/>
    <property type="match status" value="1"/>
</dbReference>
<evidence type="ECO:0000256" key="2">
    <source>
        <dbReference type="ARBA" id="ARBA00022803"/>
    </source>
</evidence>
<dbReference type="InterPro" id="IPR000157">
    <property type="entry name" value="TIR_dom"/>
</dbReference>
<dbReference type="InterPro" id="IPR019734">
    <property type="entry name" value="TPR_rpt"/>
</dbReference>
<comment type="caution">
    <text evidence="5">The sequence shown here is derived from an EMBL/GenBank/DDBJ whole genome shotgun (WGS) entry which is preliminary data.</text>
</comment>
<name>A0ABS1JGT0_9BACL</name>
<dbReference type="PROSITE" id="PS50104">
    <property type="entry name" value="TIR"/>
    <property type="match status" value="1"/>
</dbReference>
<dbReference type="SUPFAM" id="SSF52200">
    <property type="entry name" value="Toll/Interleukin receptor TIR domain"/>
    <property type="match status" value="1"/>
</dbReference>
<dbReference type="InterPro" id="IPR011990">
    <property type="entry name" value="TPR-like_helical_dom_sf"/>
</dbReference>
<reference evidence="5 6" key="1">
    <citation type="submission" date="2021-01" db="EMBL/GenBank/DDBJ databases">
        <title>Tumebacillus sp. strain ITR2 16S ribosomal RNA gene Genome sequencing and assembly.</title>
        <authorList>
            <person name="Kang M."/>
        </authorList>
    </citation>
    <scope>NUCLEOTIDE SEQUENCE [LARGE SCALE GENOMIC DNA]</scope>
    <source>
        <strain evidence="5 6">ITR2</strain>
    </source>
</reference>
<organism evidence="5 6">
    <name type="scientific">Tumebacillus amylolyticus</name>
    <dbReference type="NCBI Taxonomy" id="2801339"/>
    <lineage>
        <taxon>Bacteria</taxon>
        <taxon>Bacillati</taxon>
        <taxon>Bacillota</taxon>
        <taxon>Bacilli</taxon>
        <taxon>Bacillales</taxon>
        <taxon>Alicyclobacillaceae</taxon>
        <taxon>Tumebacillus</taxon>
    </lineage>
</organism>
<dbReference type="InterPro" id="IPR027417">
    <property type="entry name" value="P-loop_NTPase"/>
</dbReference>
<dbReference type="Gene3D" id="3.40.50.300">
    <property type="entry name" value="P-loop containing nucleotide triphosphate hydrolases"/>
    <property type="match status" value="1"/>
</dbReference>
<accession>A0ABS1JGT0</accession>
<evidence type="ECO:0000313" key="5">
    <source>
        <dbReference type="EMBL" id="MBL0389498.1"/>
    </source>
</evidence>
<dbReference type="Proteomes" id="UP000602284">
    <property type="component" value="Unassembled WGS sequence"/>
</dbReference>
<protein>
    <submittedName>
        <fullName evidence="5">Tetratricopeptide repeat protein</fullName>
    </submittedName>
</protein>
<evidence type="ECO:0000256" key="3">
    <source>
        <dbReference type="PROSITE-ProRule" id="PRU00339"/>
    </source>
</evidence>
<dbReference type="Pfam" id="PF13676">
    <property type="entry name" value="TIR_2"/>
    <property type="match status" value="1"/>
</dbReference>
<keyword evidence="6" id="KW-1185">Reference proteome</keyword>
<dbReference type="Pfam" id="PF13424">
    <property type="entry name" value="TPR_12"/>
    <property type="match status" value="2"/>
</dbReference>
<dbReference type="SUPFAM" id="SSF48452">
    <property type="entry name" value="TPR-like"/>
    <property type="match status" value="2"/>
</dbReference>
<feature type="domain" description="TIR" evidence="4">
    <location>
        <begin position="1"/>
        <end position="130"/>
    </location>
</feature>
<gene>
    <name evidence="5" type="ORF">JJB07_23475</name>
</gene>
<dbReference type="EMBL" id="JAEQNB010000019">
    <property type="protein sequence ID" value="MBL0389498.1"/>
    <property type="molecule type" value="Genomic_DNA"/>
</dbReference>
<keyword evidence="2 3" id="KW-0802">TPR repeat</keyword>
<dbReference type="InterPro" id="IPR035897">
    <property type="entry name" value="Toll_tir_struct_dom_sf"/>
</dbReference>
<dbReference type="InterPro" id="IPR056681">
    <property type="entry name" value="DUF7779"/>
</dbReference>
<dbReference type="Gene3D" id="1.25.40.10">
    <property type="entry name" value="Tetratricopeptide repeat domain"/>
    <property type="match status" value="3"/>
</dbReference>
<dbReference type="PANTHER" id="PTHR45641:SF19">
    <property type="entry name" value="NEPHROCYSTIN-3"/>
    <property type="match status" value="1"/>
</dbReference>
<evidence type="ECO:0000259" key="4">
    <source>
        <dbReference type="PROSITE" id="PS50104"/>
    </source>
</evidence>
<dbReference type="SMART" id="SM00028">
    <property type="entry name" value="TPR"/>
    <property type="match status" value="8"/>
</dbReference>
<proteinExistence type="predicted"/>
<dbReference type="InterPro" id="IPR002182">
    <property type="entry name" value="NB-ARC"/>
</dbReference>
<dbReference type="Pfam" id="PF13374">
    <property type="entry name" value="TPR_10"/>
    <property type="match status" value="2"/>
</dbReference>
<dbReference type="SUPFAM" id="SSF52540">
    <property type="entry name" value="P-loop containing nucleoside triphosphate hydrolases"/>
    <property type="match status" value="1"/>
</dbReference>
<dbReference type="RefSeq" id="WP_201638489.1">
    <property type="nucleotide sequence ID" value="NZ_JAEQNB010000019.1"/>
</dbReference>
<sequence length="905" mass="103429">MISYNRQDEQWALVINRALKKQGYSTIMQKQDFKAGGNFVLQMHKAVQEAERVLLVLSQCFLDSVYTQPEWAAFFADDPQGEKGLIVPVKIGKCDPQGLLKTLVHIDLTSFSISEYQAMDVLVRELAHISPTLLPEKQSVVWSMQYDRNELFVGRDEVVEGLFREEFDSSKNSPVIRVLTGLGGIGKTQIALEYAYRARERASYGLFAWIQAEDSASLHNGFRRLAEKLGLHFQDEQNMLDTLKQALETRSDWLLILDNAEDLTQLQGYLPQQGGGHILVTSQNPIWRGKSVELDFMEDASSVELLLRRANLMEKQGGSLYDEALELVRLLGNLPLAVEQAGAYIEAAEITIREYMERFRAYKIEVFTNEEFNSNQKTVATTLELSLKRIQEKMPIAKDIMELCSYLAPDEIQLEMLVNGRAALPEPLTQLLGNSLQLDKFRTVLRRYSLIRYDKSSGAFSIHRLTQLVIREMQTCGEKLYWVKYAYRLMEAVFQFDKAESVSWKGIQSLLSHVDSVTGHARQLKVDLDRVGDLADQAGILYRELGLYRQAEEELMKGYEMRVEVYGECSEPVSLAANHIGSLMHEQGKFSEAERWYLRALQIWKALFGEQDIELSTIYNNLAGVYLKQGLYEEAERCFLHILGPNPASVEVDIDDPVVWMGFNNFAELLQKKGDRKKAEEYFLHAYRYTQKYFGEKNPHFITVCSNLGLLYADNKDFAQGEFYLLRAIEIGEELFGPSHVKVGRDVNNLGYLLYRKGEYDQALHCFNRALAVYKEGLEPDNPELASVLNNHGLIMEAKKELHKAINYYQQALEINEKSYGHWHPKVAANLLNIGIAYFYMGDLSKSLEMLLDTMNIEEKVFGVEHPELEHVYSGLIAVYSKMGNTTCAVVYHRKVLALRVKYGN</sequence>
<dbReference type="Gene3D" id="3.40.50.10140">
    <property type="entry name" value="Toll/interleukin-1 receptor homology (TIR) domain"/>
    <property type="match status" value="1"/>
</dbReference>
<dbReference type="Pfam" id="PF00931">
    <property type="entry name" value="NB-ARC"/>
    <property type="match status" value="1"/>
</dbReference>
<evidence type="ECO:0000256" key="1">
    <source>
        <dbReference type="ARBA" id="ARBA00022737"/>
    </source>
</evidence>
<feature type="repeat" description="TPR" evidence="3">
    <location>
        <begin position="744"/>
        <end position="777"/>
    </location>
</feature>
<keyword evidence="1" id="KW-0677">Repeat</keyword>
<dbReference type="PROSITE" id="PS50005">
    <property type="entry name" value="TPR"/>
    <property type="match status" value="3"/>
</dbReference>
<feature type="repeat" description="TPR" evidence="3">
    <location>
        <begin position="786"/>
        <end position="819"/>
    </location>
</feature>
<evidence type="ECO:0000313" key="6">
    <source>
        <dbReference type="Proteomes" id="UP000602284"/>
    </source>
</evidence>
<feature type="repeat" description="TPR" evidence="3">
    <location>
        <begin position="616"/>
        <end position="649"/>
    </location>
</feature>